<evidence type="ECO:0000313" key="1">
    <source>
        <dbReference type="Proteomes" id="UP000694888"/>
    </source>
</evidence>
<sequence length="150" mass="17002">MIKMSRAHNSLLPPVKVLCHVCKIALLCLLVIPDRSLNDIIDQYESDNGDVDLLQYTPTTPRPQDVNCFVEVPATQRVGGRCVPLGASMGCQAGVYLAFNSECQNLADAQSASRDVTTVQDFTRQRRRGPSRRRRLRQLRRRTFSRRRDS</sequence>
<accession>A0ABM0JHK8</accession>
<dbReference type="RefSeq" id="XP_005093823.1">
    <property type="nucleotide sequence ID" value="XM_005093766.3"/>
</dbReference>
<organism evidence="1 2">
    <name type="scientific">Aplysia californica</name>
    <name type="common">California sea hare</name>
    <dbReference type="NCBI Taxonomy" id="6500"/>
    <lineage>
        <taxon>Eukaryota</taxon>
        <taxon>Metazoa</taxon>
        <taxon>Spiralia</taxon>
        <taxon>Lophotrochozoa</taxon>
        <taxon>Mollusca</taxon>
        <taxon>Gastropoda</taxon>
        <taxon>Heterobranchia</taxon>
        <taxon>Euthyneura</taxon>
        <taxon>Tectipleura</taxon>
        <taxon>Aplysiida</taxon>
        <taxon>Aplysioidea</taxon>
        <taxon>Aplysiidae</taxon>
        <taxon>Aplysia</taxon>
    </lineage>
</organism>
<evidence type="ECO:0000313" key="2">
    <source>
        <dbReference type="RefSeq" id="XP_005093823.1"/>
    </source>
</evidence>
<name>A0ABM0JHK8_APLCA</name>
<proteinExistence type="predicted"/>
<dbReference type="Proteomes" id="UP000694888">
    <property type="component" value="Unplaced"/>
</dbReference>
<keyword evidence="1" id="KW-1185">Reference proteome</keyword>
<reference evidence="2" key="1">
    <citation type="submission" date="2025-08" db="UniProtKB">
        <authorList>
            <consortium name="RefSeq"/>
        </authorList>
    </citation>
    <scope>IDENTIFICATION</scope>
</reference>
<dbReference type="GeneID" id="101852909"/>
<protein>
    <submittedName>
        <fullName evidence="2">Uncharacterized protein LOC101852909 isoform X2</fullName>
    </submittedName>
</protein>
<gene>
    <name evidence="2" type="primary">LOC101852909</name>
</gene>